<dbReference type="RefSeq" id="XP_025401649.1">
    <property type="nucleotide sequence ID" value="XM_025540943.1"/>
</dbReference>
<comment type="caution">
    <text evidence="1">The sequence shown here is derived from an EMBL/GenBank/DDBJ whole genome shotgun (WGS) entry which is preliminary data.</text>
</comment>
<accession>A0A317WMM9</accession>
<dbReference type="VEuPathDB" id="FungiDB:BO70DRAFT_332979"/>
<evidence type="ECO:0000313" key="1">
    <source>
        <dbReference type="EMBL" id="PWY87766.1"/>
    </source>
</evidence>
<organism evidence="1 2">
    <name type="scientific">Aspergillus heteromorphus CBS 117.55</name>
    <dbReference type="NCBI Taxonomy" id="1448321"/>
    <lineage>
        <taxon>Eukaryota</taxon>
        <taxon>Fungi</taxon>
        <taxon>Dikarya</taxon>
        <taxon>Ascomycota</taxon>
        <taxon>Pezizomycotina</taxon>
        <taxon>Eurotiomycetes</taxon>
        <taxon>Eurotiomycetidae</taxon>
        <taxon>Eurotiales</taxon>
        <taxon>Aspergillaceae</taxon>
        <taxon>Aspergillus</taxon>
        <taxon>Aspergillus subgen. Circumdati</taxon>
    </lineage>
</organism>
<reference evidence="1 2" key="1">
    <citation type="submission" date="2016-12" db="EMBL/GenBank/DDBJ databases">
        <title>The genomes of Aspergillus section Nigri reveals drivers in fungal speciation.</title>
        <authorList>
            <consortium name="DOE Joint Genome Institute"/>
            <person name="Vesth T.C."/>
            <person name="Nybo J."/>
            <person name="Theobald S."/>
            <person name="Brandl J."/>
            <person name="Frisvad J.C."/>
            <person name="Nielsen K.F."/>
            <person name="Lyhne E.K."/>
            <person name="Kogle M.E."/>
            <person name="Kuo A."/>
            <person name="Riley R."/>
            <person name="Clum A."/>
            <person name="Nolan M."/>
            <person name="Lipzen A."/>
            <person name="Salamov A."/>
            <person name="Henrissat B."/>
            <person name="Wiebenga A."/>
            <person name="De Vries R.P."/>
            <person name="Grigoriev I.V."/>
            <person name="Mortensen U.H."/>
            <person name="Andersen M.R."/>
            <person name="Baker S.E."/>
        </authorList>
    </citation>
    <scope>NUCLEOTIDE SEQUENCE [LARGE SCALE GENOMIC DNA]</scope>
    <source>
        <strain evidence="1 2">CBS 117.55</strain>
    </source>
</reference>
<dbReference type="EMBL" id="MSFL01000006">
    <property type="protein sequence ID" value="PWY87766.1"/>
    <property type="molecule type" value="Genomic_DNA"/>
</dbReference>
<sequence length="645" mass="72342">MSSLLHSRSALLSQRPLLAAFRAPPSQYRPGHVSVNVSGRALYTTILKPTPSQLLRFALTGTTKSANDHHHPSSTELDQNLSEVLLGDWPRNSPRPPLMRISQPQTERRGPYVGIYVAMTERRYLGDLQVVIEKYVNNEKDSLLFQTEEGLTFLERSLRHIRRRTSYGEVVSALNAIITRLEGLSGLCSERFYVLGMYYAALALSAPALERFMKGYLVVRSEPAYLSMRDSILLVNALLDSLHSLKFREPTPDTSAILNLVTGTNKSTDRNLQNILFRTAQHPTLFTAKYICLLVRLQGGTIADKIWHCSIRRLKPNSPDSWFQHAYVCVAALVDTGDVPRAIRYLKQVSRRANGRLPGISEFGDLSCLLTSDAISARLRQLAGEEEYPKVLEVQMSQMEDRLGIRWHPEKSRHMSASGPPLVASGKPLLTIDDDPTGYGNVRCLLAELKALRCSRSMADLGRVATLLDEHEGKIFPVMVPKQRSNMKFALSYRRCPVQFTNVDLPVTTDASKPWTPSNLGLLRIAFDNTKAPLPGERSMHVMPLGVLSWRPASNESRWKETGHIVAWDRVYDLLVAIFVGNIYKSHNTNEQTINPPSQERNYGLEALATVSLPSDGDRKLPSYSKPRLATRYHLEVDPSPDLIP</sequence>
<proteinExistence type="predicted"/>
<name>A0A317WMM9_9EURO</name>
<dbReference type="AlphaFoldDB" id="A0A317WMM9"/>
<gene>
    <name evidence="1" type="ORF">BO70DRAFT_332979</name>
</gene>
<dbReference type="OrthoDB" id="4442598at2759"/>
<protein>
    <submittedName>
        <fullName evidence="1">Uncharacterized protein</fullName>
    </submittedName>
</protein>
<evidence type="ECO:0000313" key="2">
    <source>
        <dbReference type="Proteomes" id="UP000247233"/>
    </source>
</evidence>
<keyword evidence="2" id="KW-1185">Reference proteome</keyword>
<dbReference type="GeneID" id="37063180"/>
<dbReference type="Proteomes" id="UP000247233">
    <property type="component" value="Unassembled WGS sequence"/>
</dbReference>
<dbReference type="STRING" id="1448321.A0A317WMM9"/>